<evidence type="ECO:0000313" key="3">
    <source>
        <dbReference type="Proteomes" id="UP000011602"/>
    </source>
</evidence>
<sequence length="177" mass="19415">MDGPPSPFEYAVRVLDRPTVVTLYSSFDDRRRSDLEFITDGAANGRMSNRRHRTRRTVLSTLGLAAVASTTTVSAAGDTAGRSNAVTDACSATRYVAVVDRIVDGEHVVLLLERDGELVDQHVEPRSELEFVEEGDILTVVLKDGDLLTARQLPKRPGRSATEDPLQDRFDSLSSEL</sequence>
<accession>L9XAH4</accession>
<evidence type="ECO:0000256" key="1">
    <source>
        <dbReference type="SAM" id="MobiDB-lite"/>
    </source>
</evidence>
<proteinExistence type="predicted"/>
<dbReference type="Proteomes" id="UP000011602">
    <property type="component" value="Unassembled WGS sequence"/>
</dbReference>
<keyword evidence="3" id="KW-1185">Reference proteome</keyword>
<protein>
    <recommendedName>
        <fullName evidence="4">DUF3006 domain-containing protein</fullName>
    </recommendedName>
</protein>
<evidence type="ECO:0008006" key="4">
    <source>
        <dbReference type="Google" id="ProtNLM"/>
    </source>
</evidence>
<organism evidence="2 3">
    <name type="scientific">Natronolimnohabitans innermongolicus JCM 12255</name>
    <dbReference type="NCBI Taxonomy" id="1227499"/>
    <lineage>
        <taxon>Archaea</taxon>
        <taxon>Methanobacteriati</taxon>
        <taxon>Methanobacteriota</taxon>
        <taxon>Stenosarchaea group</taxon>
        <taxon>Halobacteria</taxon>
        <taxon>Halobacteriales</taxon>
        <taxon>Natrialbaceae</taxon>
        <taxon>Natronolimnohabitans</taxon>
    </lineage>
</organism>
<gene>
    <name evidence="2" type="ORF">C493_06937</name>
</gene>
<feature type="region of interest" description="Disordered" evidence="1">
    <location>
        <begin position="153"/>
        <end position="177"/>
    </location>
</feature>
<evidence type="ECO:0000313" key="2">
    <source>
        <dbReference type="EMBL" id="ELY58720.1"/>
    </source>
</evidence>
<dbReference type="AlphaFoldDB" id="L9XAH4"/>
<name>L9XAH4_9EURY</name>
<reference evidence="2 3" key="1">
    <citation type="journal article" date="2014" name="PLoS Genet.">
        <title>Phylogenetically driven sequencing of extremely halophilic archaea reveals strategies for static and dynamic osmo-response.</title>
        <authorList>
            <person name="Becker E.A."/>
            <person name="Seitzer P.M."/>
            <person name="Tritt A."/>
            <person name="Larsen D."/>
            <person name="Krusor M."/>
            <person name="Yao A.I."/>
            <person name="Wu D."/>
            <person name="Madern D."/>
            <person name="Eisen J.A."/>
            <person name="Darling A.E."/>
            <person name="Facciotti M.T."/>
        </authorList>
    </citation>
    <scope>NUCLEOTIDE SEQUENCE [LARGE SCALE GENOMIC DNA]</scope>
    <source>
        <strain evidence="2 3">JCM 12255</strain>
    </source>
</reference>
<dbReference type="eggNOG" id="arCOG06330">
    <property type="taxonomic scope" value="Archaea"/>
</dbReference>
<dbReference type="PATRIC" id="fig|1227499.3.peg.1416"/>
<comment type="caution">
    <text evidence="2">The sequence shown here is derived from an EMBL/GenBank/DDBJ whole genome shotgun (WGS) entry which is preliminary data.</text>
</comment>
<dbReference type="EMBL" id="AOHZ01000034">
    <property type="protein sequence ID" value="ELY58720.1"/>
    <property type="molecule type" value="Genomic_DNA"/>
</dbReference>